<dbReference type="PRINTS" id="PR00412">
    <property type="entry name" value="EPOXHYDRLASE"/>
</dbReference>
<keyword evidence="6" id="KW-1185">Reference proteome</keyword>
<dbReference type="EMBL" id="BAAAZP010000012">
    <property type="protein sequence ID" value="GAA3648355.1"/>
    <property type="molecule type" value="Genomic_DNA"/>
</dbReference>
<dbReference type="PIRSF" id="PIRSF001112">
    <property type="entry name" value="Epoxide_hydrolase"/>
    <property type="match status" value="1"/>
</dbReference>
<dbReference type="Pfam" id="PF06441">
    <property type="entry name" value="EHN"/>
    <property type="match status" value="1"/>
</dbReference>
<evidence type="ECO:0000256" key="2">
    <source>
        <dbReference type="ARBA" id="ARBA00022797"/>
    </source>
</evidence>
<dbReference type="InterPro" id="IPR010497">
    <property type="entry name" value="Epoxide_hydro_N"/>
</dbReference>
<accession>A0ABP7B3U4</accession>
<evidence type="ECO:0000256" key="1">
    <source>
        <dbReference type="ARBA" id="ARBA00010088"/>
    </source>
</evidence>
<dbReference type="InterPro" id="IPR016292">
    <property type="entry name" value="Epoxide_hydrolase"/>
</dbReference>
<dbReference type="PANTHER" id="PTHR21661">
    <property type="entry name" value="EPOXIDE HYDROLASE 1-RELATED"/>
    <property type="match status" value="1"/>
</dbReference>
<dbReference type="SUPFAM" id="SSF53474">
    <property type="entry name" value="alpha/beta-Hydrolases"/>
    <property type="match status" value="1"/>
</dbReference>
<dbReference type="RefSeq" id="WP_344873227.1">
    <property type="nucleotide sequence ID" value="NZ_BAAAZP010000012.1"/>
</dbReference>
<evidence type="ECO:0000313" key="5">
    <source>
        <dbReference type="EMBL" id="GAA3648355.1"/>
    </source>
</evidence>
<evidence type="ECO:0000259" key="4">
    <source>
        <dbReference type="Pfam" id="PF06441"/>
    </source>
</evidence>
<dbReference type="InterPro" id="IPR029058">
    <property type="entry name" value="AB_hydrolase_fold"/>
</dbReference>
<evidence type="ECO:0000313" key="6">
    <source>
        <dbReference type="Proteomes" id="UP001500902"/>
    </source>
</evidence>
<dbReference type="PANTHER" id="PTHR21661:SF35">
    <property type="entry name" value="EPOXIDE HYDROLASE"/>
    <property type="match status" value="1"/>
</dbReference>
<organism evidence="5 6">
    <name type="scientific">Nonomuraea antimicrobica</name>
    <dbReference type="NCBI Taxonomy" id="561173"/>
    <lineage>
        <taxon>Bacteria</taxon>
        <taxon>Bacillati</taxon>
        <taxon>Actinomycetota</taxon>
        <taxon>Actinomycetes</taxon>
        <taxon>Streptosporangiales</taxon>
        <taxon>Streptosporangiaceae</taxon>
        <taxon>Nonomuraea</taxon>
    </lineage>
</organism>
<comment type="caution">
    <text evidence="5">The sequence shown here is derived from an EMBL/GenBank/DDBJ whole genome shotgun (WGS) entry which is preliminary data.</text>
</comment>
<reference evidence="6" key="1">
    <citation type="journal article" date="2019" name="Int. J. Syst. Evol. Microbiol.">
        <title>The Global Catalogue of Microorganisms (GCM) 10K type strain sequencing project: providing services to taxonomists for standard genome sequencing and annotation.</title>
        <authorList>
            <consortium name="The Broad Institute Genomics Platform"/>
            <consortium name="The Broad Institute Genome Sequencing Center for Infectious Disease"/>
            <person name="Wu L."/>
            <person name="Ma J."/>
        </authorList>
    </citation>
    <scope>NUCLEOTIDE SEQUENCE [LARGE SCALE GENOMIC DNA]</scope>
    <source>
        <strain evidence="6">JCM 16904</strain>
    </source>
</reference>
<dbReference type="Proteomes" id="UP001500902">
    <property type="component" value="Unassembled WGS sequence"/>
</dbReference>
<dbReference type="Gene3D" id="3.40.50.1820">
    <property type="entry name" value="alpha/beta hydrolase"/>
    <property type="match status" value="1"/>
</dbReference>
<feature type="domain" description="Epoxide hydrolase N-terminal" evidence="4">
    <location>
        <begin position="5"/>
        <end position="110"/>
    </location>
</feature>
<keyword evidence="2" id="KW-0058">Aromatic hydrocarbons catabolism</keyword>
<sequence length="371" mass="40807">MNEAVRPYRIEIPEEDLAELRERLARTRWAPEPVGGDRGYGVPLARVRELAEHWRERYDWRGWEARLNAHPQFTTVVDGATVHFLHVRSPERDALPLVLSHGWPGSVAEYLDVIGPLSDPRGHGLDPSIAFHLVVPSLPGFGFSGPTPDTGWGPRRIARAWAELMRRLGYRRYGAAGNDWGSFISPELGRLAPESVVGVHVTQAWCPPPDDDPGCLDRLTPQDRAALADFEHYAAHEASYGAVQGQQPQTLAHALADSPAGLLGWNAQAMSDLDPDALLTHVTIHWLTGTAGSAIRIYAEDEREEAATGPTTVPLGVAQFPGDLGSVRAFAEHAHRNLVSWNRFDRGGHYAAHDAPDLLVGDLRQFFAAVR</sequence>
<evidence type="ECO:0000256" key="3">
    <source>
        <dbReference type="ARBA" id="ARBA00022801"/>
    </source>
</evidence>
<protein>
    <recommendedName>
        <fullName evidence="4">Epoxide hydrolase N-terminal domain-containing protein</fullName>
    </recommendedName>
</protein>
<name>A0ABP7B3U4_9ACTN</name>
<comment type="similarity">
    <text evidence="1">Belongs to the peptidase S33 family.</text>
</comment>
<proteinExistence type="inferred from homology"/>
<gene>
    <name evidence="5" type="ORF">GCM10022224_008870</name>
</gene>
<keyword evidence="3" id="KW-0378">Hydrolase</keyword>
<dbReference type="InterPro" id="IPR000639">
    <property type="entry name" value="Epox_hydrolase-like"/>
</dbReference>